<gene>
    <name evidence="2" type="ORF">GIW75_26105</name>
</gene>
<organism evidence="2 3">
    <name type="scientific">Pseudomonas proteolytica</name>
    <dbReference type="NCBI Taxonomy" id="219574"/>
    <lineage>
        <taxon>Bacteria</taxon>
        <taxon>Pseudomonadati</taxon>
        <taxon>Pseudomonadota</taxon>
        <taxon>Gammaproteobacteria</taxon>
        <taxon>Pseudomonadales</taxon>
        <taxon>Pseudomonadaceae</taxon>
        <taxon>Pseudomonas</taxon>
    </lineage>
</organism>
<feature type="region of interest" description="Disordered" evidence="1">
    <location>
        <begin position="1"/>
        <end position="25"/>
    </location>
</feature>
<name>A0AAW5AI10_9PSED</name>
<dbReference type="GO" id="GO:0044659">
    <property type="term" value="P:viral release from host cell by cytolysis"/>
    <property type="evidence" value="ECO:0007669"/>
    <property type="project" value="InterPro"/>
</dbReference>
<comment type="caution">
    <text evidence="2">The sequence shown here is derived from an EMBL/GenBank/DDBJ whole genome shotgun (WGS) entry which is preliminary data.</text>
</comment>
<dbReference type="RefSeq" id="WP_139273612.1">
    <property type="nucleotide sequence ID" value="NZ_FNTR01000006.1"/>
</dbReference>
<dbReference type="EMBL" id="WKEW01000141">
    <property type="protein sequence ID" value="MCF5060415.1"/>
    <property type="molecule type" value="Genomic_DNA"/>
</dbReference>
<evidence type="ECO:0000256" key="1">
    <source>
        <dbReference type="SAM" id="MobiDB-lite"/>
    </source>
</evidence>
<accession>A0AAW5AI10</accession>
<evidence type="ECO:0000313" key="3">
    <source>
        <dbReference type="Proteomes" id="UP000814172"/>
    </source>
</evidence>
<dbReference type="Proteomes" id="UP000814172">
    <property type="component" value="Unassembled WGS sequence"/>
</dbReference>
<evidence type="ECO:0000313" key="2">
    <source>
        <dbReference type="EMBL" id="MCF5060415.1"/>
    </source>
</evidence>
<dbReference type="GeneID" id="99805586"/>
<protein>
    <submittedName>
        <fullName evidence="2">Uncharacterized protein</fullName>
    </submittedName>
</protein>
<sequence length="54" mass="5959">MEKQQAAEQARADLDAKAAKEKADVLAENERLRRAADDSARRLRIAGGCRADTF</sequence>
<dbReference type="Pfam" id="PF03245">
    <property type="entry name" value="Phage_lysis"/>
    <property type="match status" value="1"/>
</dbReference>
<dbReference type="InterPro" id="IPR004929">
    <property type="entry name" value="I-spanin"/>
</dbReference>
<keyword evidence="3" id="KW-1185">Reference proteome</keyword>
<reference evidence="2 3" key="1">
    <citation type="submission" date="2019-11" db="EMBL/GenBank/DDBJ databases">
        <title>Epiphytic Pseudomonas syringae from cherry orchards.</title>
        <authorList>
            <person name="Hulin M.T."/>
        </authorList>
    </citation>
    <scope>NUCLEOTIDE SEQUENCE [LARGE SCALE GENOMIC DNA]</scope>
    <source>
        <strain evidence="2 3">PA-6-9F</strain>
    </source>
</reference>
<dbReference type="AlphaFoldDB" id="A0AAW5AI10"/>
<proteinExistence type="predicted"/>